<name>A0ABQ4DYP5_9ACTN</name>
<dbReference type="InterPro" id="IPR013078">
    <property type="entry name" value="His_Pase_superF_clade-1"/>
</dbReference>
<accession>A0ABQ4DYP5</accession>
<protein>
    <submittedName>
        <fullName evidence="1">Phosphoglycerate mutase</fullName>
    </submittedName>
</protein>
<dbReference type="CDD" id="cd07067">
    <property type="entry name" value="HP_PGM_like"/>
    <property type="match status" value="1"/>
</dbReference>
<evidence type="ECO:0000313" key="1">
    <source>
        <dbReference type="EMBL" id="GIG87580.1"/>
    </source>
</evidence>
<dbReference type="InterPro" id="IPR050275">
    <property type="entry name" value="PGM_Phosphatase"/>
</dbReference>
<dbReference type="SUPFAM" id="SSF53254">
    <property type="entry name" value="Phosphoglycerate mutase-like"/>
    <property type="match status" value="1"/>
</dbReference>
<dbReference type="Gene3D" id="3.40.50.1240">
    <property type="entry name" value="Phosphoglycerate mutase-like"/>
    <property type="match status" value="1"/>
</dbReference>
<gene>
    <name evidence="1" type="primary">gpm_2</name>
    <name evidence="1" type="ORF">Pen02_25160</name>
</gene>
<dbReference type="SMART" id="SM00855">
    <property type="entry name" value="PGAM"/>
    <property type="match status" value="1"/>
</dbReference>
<comment type="caution">
    <text evidence="1">The sequence shown here is derived from an EMBL/GenBank/DDBJ whole genome shotgun (WGS) entry which is preliminary data.</text>
</comment>
<keyword evidence="2" id="KW-1185">Reference proteome</keyword>
<dbReference type="RefSeq" id="WP_239140537.1">
    <property type="nucleotide sequence ID" value="NZ_BONW01000012.1"/>
</dbReference>
<organism evidence="1 2">
    <name type="scientific">Plantactinospora endophytica</name>
    <dbReference type="NCBI Taxonomy" id="673535"/>
    <lineage>
        <taxon>Bacteria</taxon>
        <taxon>Bacillati</taxon>
        <taxon>Actinomycetota</taxon>
        <taxon>Actinomycetes</taxon>
        <taxon>Micromonosporales</taxon>
        <taxon>Micromonosporaceae</taxon>
        <taxon>Plantactinospora</taxon>
    </lineage>
</organism>
<proteinExistence type="predicted"/>
<sequence>MLRHGQSTANAAFVEAAAAGRPDTDVRGRDRDVQLSTLGREQAAASGRRLAALPAERRPQAVICSPYRRARQTWRIASAAAGASGVRLPEASVDERLHDRLMGEWELLTGAAIAQRFPAEAERRRATDEFHYRPPGGESLLDVGSRLVPLLDDAHRTYPGQRLLLVAHDAVVLMLRHLVEGLSLDDLRAVVAAGPVANASFTRWTRNDDRMTLAEYNSVAHLSTGD</sequence>
<dbReference type="Pfam" id="PF00300">
    <property type="entry name" value="His_Phos_1"/>
    <property type="match status" value="1"/>
</dbReference>
<dbReference type="InterPro" id="IPR029033">
    <property type="entry name" value="His_PPase_superfam"/>
</dbReference>
<evidence type="ECO:0000313" key="2">
    <source>
        <dbReference type="Proteomes" id="UP000646749"/>
    </source>
</evidence>
<reference evidence="1 2" key="1">
    <citation type="submission" date="2021-01" db="EMBL/GenBank/DDBJ databases">
        <title>Whole genome shotgun sequence of Plantactinospora endophytica NBRC 110450.</title>
        <authorList>
            <person name="Komaki H."/>
            <person name="Tamura T."/>
        </authorList>
    </citation>
    <scope>NUCLEOTIDE SEQUENCE [LARGE SCALE GENOMIC DNA]</scope>
    <source>
        <strain evidence="1 2">NBRC 110450</strain>
    </source>
</reference>
<dbReference type="PANTHER" id="PTHR48100:SF1">
    <property type="entry name" value="HISTIDINE PHOSPHATASE FAMILY PROTEIN-RELATED"/>
    <property type="match status" value="1"/>
</dbReference>
<dbReference type="Proteomes" id="UP000646749">
    <property type="component" value="Unassembled WGS sequence"/>
</dbReference>
<dbReference type="EMBL" id="BONW01000012">
    <property type="protein sequence ID" value="GIG87580.1"/>
    <property type="molecule type" value="Genomic_DNA"/>
</dbReference>
<dbReference type="PANTHER" id="PTHR48100">
    <property type="entry name" value="BROAD-SPECIFICITY PHOSPHATASE YOR283W-RELATED"/>
    <property type="match status" value="1"/>
</dbReference>